<evidence type="ECO:0000256" key="1">
    <source>
        <dbReference type="ARBA" id="ARBA00004496"/>
    </source>
</evidence>
<dbReference type="Pfam" id="PF04851">
    <property type="entry name" value="ResIII"/>
    <property type="match status" value="1"/>
</dbReference>
<dbReference type="SUPFAM" id="SSF46600">
    <property type="entry name" value="C-terminal UvrC-binding domain of UvrB"/>
    <property type="match status" value="1"/>
</dbReference>
<dbReference type="NCBIfam" id="TIGR00631">
    <property type="entry name" value="uvrb"/>
    <property type="match status" value="1"/>
</dbReference>
<keyword evidence="7 12" id="KW-0067">ATP-binding</keyword>
<keyword evidence="3 12" id="KW-0963">Cytoplasm</keyword>
<keyword evidence="4 12" id="KW-0547">Nucleotide-binding</keyword>
<dbReference type="PROSITE" id="PS50151">
    <property type="entry name" value="UVR"/>
    <property type="match status" value="1"/>
</dbReference>
<feature type="coiled-coil region" evidence="14">
    <location>
        <begin position="253"/>
        <end position="284"/>
    </location>
</feature>
<feature type="binding site" evidence="12">
    <location>
        <begin position="39"/>
        <end position="46"/>
    </location>
    <ligand>
        <name>ATP</name>
        <dbReference type="ChEBI" id="CHEBI:30616"/>
    </ligand>
</feature>
<keyword evidence="12 13" id="KW-0742">SOS response</keyword>
<dbReference type="GO" id="GO:0009432">
    <property type="term" value="P:SOS response"/>
    <property type="evidence" value="ECO:0007669"/>
    <property type="project" value="UniProtKB-UniRule"/>
</dbReference>
<dbReference type="GO" id="GO:0003677">
    <property type="term" value="F:DNA binding"/>
    <property type="evidence" value="ECO:0007669"/>
    <property type="project" value="UniProtKB-UniRule"/>
</dbReference>
<accession>A0ABD4L904</accession>
<dbReference type="InterPro" id="IPR036876">
    <property type="entry name" value="UVR_dom_sf"/>
</dbReference>
<dbReference type="Pfam" id="PF12344">
    <property type="entry name" value="UvrB"/>
    <property type="match status" value="1"/>
</dbReference>
<keyword evidence="8 12" id="KW-0267">Excision nuclease</keyword>
<keyword evidence="9 12" id="KW-0234">DNA repair</keyword>
<evidence type="ECO:0000256" key="9">
    <source>
        <dbReference type="ARBA" id="ARBA00023204"/>
    </source>
</evidence>
<dbReference type="GO" id="GO:0006289">
    <property type="term" value="P:nucleotide-excision repair"/>
    <property type="evidence" value="ECO:0007669"/>
    <property type="project" value="UniProtKB-UniRule"/>
</dbReference>
<dbReference type="Gene3D" id="4.10.860.10">
    <property type="entry name" value="UVR domain"/>
    <property type="match status" value="1"/>
</dbReference>
<feature type="coiled-coil region" evidence="14">
    <location>
        <begin position="618"/>
        <end position="645"/>
    </location>
</feature>
<comment type="caution">
    <text evidence="18">The sequence shown here is derived from an EMBL/GenBank/DDBJ whole genome shotgun (WGS) entry which is preliminary data.</text>
</comment>
<evidence type="ECO:0000313" key="18">
    <source>
        <dbReference type="EMBL" id="MBK1606633.1"/>
    </source>
</evidence>
<evidence type="ECO:0000256" key="14">
    <source>
        <dbReference type="SAM" id="Coils"/>
    </source>
</evidence>
<dbReference type="CDD" id="cd18790">
    <property type="entry name" value="SF2_C_UvrB"/>
    <property type="match status" value="1"/>
</dbReference>
<feature type="domain" description="Helicase C-terminal" evidence="17">
    <location>
        <begin position="430"/>
        <end position="596"/>
    </location>
</feature>
<evidence type="ECO:0000256" key="4">
    <source>
        <dbReference type="ARBA" id="ARBA00022741"/>
    </source>
</evidence>
<organism evidence="18 19">
    <name type="scientific">Bacillus cereus</name>
    <dbReference type="NCBI Taxonomy" id="1396"/>
    <lineage>
        <taxon>Bacteria</taxon>
        <taxon>Bacillati</taxon>
        <taxon>Bacillota</taxon>
        <taxon>Bacilli</taxon>
        <taxon>Bacillales</taxon>
        <taxon>Bacillaceae</taxon>
        <taxon>Bacillus</taxon>
        <taxon>Bacillus cereus group</taxon>
    </lineage>
</organism>
<evidence type="ECO:0000256" key="12">
    <source>
        <dbReference type="HAMAP-Rule" id="MF_00204"/>
    </source>
</evidence>
<evidence type="ECO:0000256" key="5">
    <source>
        <dbReference type="ARBA" id="ARBA00022763"/>
    </source>
</evidence>
<keyword evidence="5 12" id="KW-0227">DNA damage</keyword>
<dbReference type="SMART" id="SM00490">
    <property type="entry name" value="HELICc"/>
    <property type="match status" value="1"/>
</dbReference>
<evidence type="ECO:0000256" key="3">
    <source>
        <dbReference type="ARBA" id="ARBA00022490"/>
    </source>
</evidence>
<evidence type="ECO:0000259" key="15">
    <source>
        <dbReference type="PROSITE" id="PS50151"/>
    </source>
</evidence>
<dbReference type="HAMAP" id="MF_00204">
    <property type="entry name" value="UvrB"/>
    <property type="match status" value="1"/>
</dbReference>
<evidence type="ECO:0000256" key="13">
    <source>
        <dbReference type="RuleBase" id="RU003587"/>
    </source>
</evidence>
<evidence type="ECO:0000313" key="19">
    <source>
        <dbReference type="Proteomes" id="UP000613452"/>
    </source>
</evidence>
<evidence type="ECO:0000256" key="10">
    <source>
        <dbReference type="ARBA" id="ARBA00026033"/>
    </source>
</evidence>
<comment type="function">
    <text evidence="12">The UvrABC repair system catalyzes the recognition and processing of DNA lesions. A damage recognition complex composed of 2 UvrA and 2 UvrB subunits scans DNA for abnormalities. Upon binding of the UvrA(2)B(2) complex to a putative damaged site, the DNA wraps around one UvrB monomer. DNA wrap is dependent on ATP binding by UvrB and probably causes local melting of the DNA helix, facilitating insertion of UvrB beta-hairpin between the DNA strands. Then UvrB probes one DNA strand for the presence of a lesion. If a lesion is found the UvrA subunits dissociate and the UvrB-DNA preincision complex is formed. This complex is subsequently bound by UvrC and the second UvrB is released. If no lesion is found, the DNA wraps around the other UvrB subunit that will check the other stand for damage.</text>
</comment>
<dbReference type="Pfam" id="PF17757">
    <property type="entry name" value="UvrB_inter"/>
    <property type="match status" value="1"/>
</dbReference>
<dbReference type="InterPro" id="IPR027417">
    <property type="entry name" value="P-loop_NTPase"/>
</dbReference>
<dbReference type="Gene3D" id="3.40.50.300">
    <property type="entry name" value="P-loop containing nucleotide triphosphate hydrolases"/>
    <property type="match status" value="3"/>
</dbReference>
<dbReference type="SMART" id="SM00487">
    <property type="entry name" value="DEXDc"/>
    <property type="match status" value="1"/>
</dbReference>
<keyword evidence="6 12" id="KW-0228">DNA excision</keyword>
<dbReference type="InterPro" id="IPR006935">
    <property type="entry name" value="Helicase/UvrB_N"/>
</dbReference>
<dbReference type="InterPro" id="IPR041471">
    <property type="entry name" value="UvrB_inter"/>
</dbReference>
<feature type="domain" description="Helicase ATP-binding" evidence="16">
    <location>
        <begin position="26"/>
        <end position="160"/>
    </location>
</feature>
<dbReference type="Proteomes" id="UP000613452">
    <property type="component" value="Unassembled WGS sequence"/>
</dbReference>
<comment type="subunit">
    <text evidence="10 12 13">Forms a heterotetramer with UvrA during the search for lesions. Interacts with UvrC in an incision complex.</text>
</comment>
<evidence type="ECO:0000259" key="16">
    <source>
        <dbReference type="PROSITE" id="PS51192"/>
    </source>
</evidence>
<comment type="similarity">
    <text evidence="2 12 13">Belongs to the UvrB family.</text>
</comment>
<dbReference type="PANTHER" id="PTHR24029:SF0">
    <property type="entry name" value="UVRABC SYSTEM PROTEIN B"/>
    <property type="match status" value="1"/>
</dbReference>
<dbReference type="PANTHER" id="PTHR24029">
    <property type="entry name" value="UVRABC SYSTEM PROTEIN B"/>
    <property type="match status" value="1"/>
</dbReference>
<dbReference type="InterPro" id="IPR004807">
    <property type="entry name" value="UvrB"/>
</dbReference>
<comment type="domain">
    <text evidence="12">The beta-hairpin motif is involved in DNA binding.</text>
</comment>
<dbReference type="CDD" id="cd17916">
    <property type="entry name" value="DEXHc_UvrB"/>
    <property type="match status" value="1"/>
</dbReference>
<dbReference type="RefSeq" id="WP_000400997.1">
    <property type="nucleotide sequence ID" value="NZ_AP022886.1"/>
</dbReference>
<dbReference type="InterPro" id="IPR001650">
    <property type="entry name" value="Helicase_C-like"/>
</dbReference>
<evidence type="ECO:0000256" key="6">
    <source>
        <dbReference type="ARBA" id="ARBA00022769"/>
    </source>
</evidence>
<dbReference type="AlphaFoldDB" id="A0ABD4L904"/>
<dbReference type="Gene3D" id="6.10.140.240">
    <property type="match status" value="1"/>
</dbReference>
<evidence type="ECO:0000256" key="2">
    <source>
        <dbReference type="ARBA" id="ARBA00008533"/>
    </source>
</evidence>
<dbReference type="InterPro" id="IPR001943">
    <property type="entry name" value="UVR_dom"/>
</dbReference>
<feature type="short sequence motif" description="Beta-hairpin" evidence="12">
    <location>
        <begin position="92"/>
        <end position="115"/>
    </location>
</feature>
<gene>
    <name evidence="12 18" type="primary">uvrB</name>
    <name evidence="18" type="ORF">JCR31_01690</name>
</gene>
<dbReference type="InterPro" id="IPR014001">
    <property type="entry name" value="Helicase_ATP-bd"/>
</dbReference>
<reference evidence="18 19" key="1">
    <citation type="submission" date="2020-12" db="EMBL/GenBank/DDBJ databases">
        <title>Genome assembly for a thermostable protease producing Bacillus cereus MAKP1 strain isolated from chicken gut.</title>
        <authorList>
            <person name="Malaviya A."/>
        </authorList>
    </citation>
    <scope>NUCLEOTIDE SEQUENCE [LARGE SCALE GENOMIC DNA]</scope>
    <source>
        <strain evidence="18 19">MAKP1</strain>
    </source>
</reference>
<dbReference type="SUPFAM" id="SSF52540">
    <property type="entry name" value="P-loop containing nucleoside triphosphate hydrolases"/>
    <property type="match status" value="2"/>
</dbReference>
<dbReference type="Pfam" id="PF00271">
    <property type="entry name" value="Helicase_C"/>
    <property type="match status" value="1"/>
</dbReference>
<dbReference type="GO" id="GO:0005737">
    <property type="term" value="C:cytoplasm"/>
    <property type="evidence" value="ECO:0007669"/>
    <property type="project" value="UniProtKB-SubCell"/>
</dbReference>
<feature type="domain" description="UVR" evidence="15">
    <location>
        <begin position="622"/>
        <end position="657"/>
    </location>
</feature>
<protein>
    <recommendedName>
        <fullName evidence="11 12">UvrABC system protein B</fullName>
        <shortName evidence="12">Protein UvrB</shortName>
    </recommendedName>
    <alternativeName>
        <fullName evidence="12">Excinuclease ABC subunit B</fullName>
    </alternativeName>
</protein>
<dbReference type="InterPro" id="IPR024759">
    <property type="entry name" value="UvrB_YAD/RRR_dom"/>
</dbReference>
<dbReference type="EMBL" id="JAEFBZ010000001">
    <property type="protein sequence ID" value="MBK1606633.1"/>
    <property type="molecule type" value="Genomic_DNA"/>
</dbReference>
<evidence type="ECO:0000256" key="7">
    <source>
        <dbReference type="ARBA" id="ARBA00022840"/>
    </source>
</evidence>
<evidence type="ECO:0000256" key="11">
    <source>
        <dbReference type="ARBA" id="ARBA00029504"/>
    </source>
</evidence>
<evidence type="ECO:0000259" key="17">
    <source>
        <dbReference type="PROSITE" id="PS51194"/>
    </source>
</evidence>
<evidence type="ECO:0000256" key="8">
    <source>
        <dbReference type="ARBA" id="ARBA00022881"/>
    </source>
</evidence>
<sequence length="658" mass="75138">MEHQFEIISAYSPQGDQPVAIEKLVEGINSGKKKQVLLGATGTGKTFTISNVIKEVQKPTLVMAHNKTLAGQLYSELKDFFPNNAVEYFVSYYDYYQPEAYVPQTDTFIEKDAQINDEIDKLRHSATSALFERDDVIIVASVSCIYGLGSPEEYRELVVSLRVGMEKDRNQLLRELVDVQYGRNDIDFKRGTFRVRGDVVEIFPASLDEHCIRIEFFGDEIDRIREVNALTGEVLAERDHVAIFPASHFVTREEKMKVAIENIEKELEERLKELNDNGKLLEAQRIEQRTRYDLEMMREMGFCSGIENYSRHLTLRPAGATPYTLLDYFPKDFLIVMDESHVSVPQVRAMYNGDQARKQVLVDHGFRLPSALDNRPLTFDEFEEKTNQVIYVSATPGPYELEQSPEVIEQIIRPTGLLDPPIDIRPIEGQIDDLLGEIQDRIAKNERVLITTLTKKMSEDLTDYLKDVGIKVNYLHSEVKTLERIEIIRDLRLGKFDVLVGINLLREGLDIPEVSLVAILDADKEGFLRSERSLIQTIGRAARNENGRVIMYADRITRSMGIAIEETQRRRSIQEAYNEEHGITPKTIQKGVRDVIRATTAAEEPEIYEATPAKKMTKKEREKTIAKVEAEMKEAAKALDFERAAELRDLLLELKAEG</sequence>
<proteinExistence type="inferred from homology"/>
<dbReference type="PROSITE" id="PS51192">
    <property type="entry name" value="HELICASE_ATP_BIND_1"/>
    <property type="match status" value="1"/>
</dbReference>
<dbReference type="GO" id="GO:0005524">
    <property type="term" value="F:ATP binding"/>
    <property type="evidence" value="ECO:0007669"/>
    <property type="project" value="UniProtKB-UniRule"/>
</dbReference>
<name>A0ABD4L904_BACCE</name>
<dbReference type="Pfam" id="PF02151">
    <property type="entry name" value="UVR"/>
    <property type="match status" value="1"/>
</dbReference>
<dbReference type="GO" id="GO:0009381">
    <property type="term" value="F:excinuclease ABC activity"/>
    <property type="evidence" value="ECO:0007669"/>
    <property type="project" value="UniProtKB-UniRule"/>
</dbReference>
<keyword evidence="14" id="KW-0175">Coiled coil</keyword>
<comment type="subcellular location">
    <subcellularLocation>
        <location evidence="1 12 13">Cytoplasm</location>
    </subcellularLocation>
</comment>
<dbReference type="NCBIfam" id="NF003673">
    <property type="entry name" value="PRK05298.1"/>
    <property type="match status" value="1"/>
</dbReference>
<dbReference type="PROSITE" id="PS51194">
    <property type="entry name" value="HELICASE_CTER"/>
    <property type="match status" value="1"/>
</dbReference>